<dbReference type="GO" id="GO:0004518">
    <property type="term" value="F:nuclease activity"/>
    <property type="evidence" value="ECO:0007669"/>
    <property type="project" value="UniProtKB-KW"/>
</dbReference>
<dbReference type="AlphaFoldDB" id="A0A7J9F393"/>
<dbReference type="GO" id="GO:0046872">
    <property type="term" value="F:metal ion binding"/>
    <property type="evidence" value="ECO:0007669"/>
    <property type="project" value="UniProtKB-KW"/>
</dbReference>
<evidence type="ECO:0000256" key="2">
    <source>
        <dbReference type="ARBA" id="ARBA00004123"/>
    </source>
</evidence>
<dbReference type="PANTHER" id="PTHR22930">
    <property type="match status" value="1"/>
</dbReference>
<proteinExistence type="inferred from homology"/>
<evidence type="ECO:0000313" key="9">
    <source>
        <dbReference type="EMBL" id="MBA0779638.1"/>
    </source>
</evidence>
<keyword evidence="5" id="KW-0479">Metal-binding</keyword>
<evidence type="ECO:0000313" key="10">
    <source>
        <dbReference type="Proteomes" id="UP000593568"/>
    </source>
</evidence>
<dbReference type="InterPro" id="IPR027806">
    <property type="entry name" value="HARBI1_dom"/>
</dbReference>
<name>A0A7J9F393_9ROSI</name>
<dbReference type="Proteomes" id="UP000593568">
    <property type="component" value="Unassembled WGS sequence"/>
</dbReference>
<reference evidence="9 10" key="1">
    <citation type="journal article" date="2019" name="Genome Biol. Evol.">
        <title>Insights into the evolution of the New World diploid cottons (Gossypium, subgenus Houzingenia) based on genome sequencing.</title>
        <authorList>
            <person name="Grover C.E."/>
            <person name="Arick M.A. 2nd"/>
            <person name="Thrash A."/>
            <person name="Conover J.L."/>
            <person name="Sanders W.S."/>
            <person name="Peterson D.G."/>
            <person name="Frelichowski J.E."/>
            <person name="Scheffler J.A."/>
            <person name="Scheffler B.E."/>
            <person name="Wendel J.F."/>
        </authorList>
    </citation>
    <scope>NUCLEOTIDE SEQUENCE [LARGE SCALE GENOMIC DNA]</scope>
    <source>
        <strain evidence="9">8</strain>
        <tissue evidence="9">Leaf</tissue>
    </source>
</reference>
<evidence type="ECO:0000256" key="3">
    <source>
        <dbReference type="ARBA" id="ARBA00006958"/>
    </source>
</evidence>
<dbReference type="InterPro" id="IPR045249">
    <property type="entry name" value="HARBI1-like"/>
</dbReference>
<gene>
    <name evidence="9" type="ORF">Gotri_003867</name>
</gene>
<feature type="domain" description="DDE Tnp4" evidence="8">
    <location>
        <begin position="28"/>
        <end position="88"/>
    </location>
</feature>
<dbReference type="GO" id="GO:0005634">
    <property type="term" value="C:nucleus"/>
    <property type="evidence" value="ECO:0007669"/>
    <property type="project" value="UniProtKB-SubCell"/>
</dbReference>
<evidence type="ECO:0000259" key="8">
    <source>
        <dbReference type="Pfam" id="PF13359"/>
    </source>
</evidence>
<evidence type="ECO:0000256" key="5">
    <source>
        <dbReference type="ARBA" id="ARBA00022723"/>
    </source>
</evidence>
<protein>
    <recommendedName>
        <fullName evidence="8">DDE Tnp4 domain-containing protein</fullName>
    </recommendedName>
</protein>
<keyword evidence="7" id="KW-0539">Nucleus</keyword>
<evidence type="ECO:0000256" key="7">
    <source>
        <dbReference type="ARBA" id="ARBA00023242"/>
    </source>
</evidence>
<sequence length="102" mass="11632">MLFKKAESITSNSTNLRWKCLKNCLCALDGTHIKIRVPIVDKPRYQMRKGYIATNMLGVCTPDMNFVYVLLGWKGSIVDGRVLRDVTSRRHGPKIVMLSFSQ</sequence>
<comment type="caution">
    <text evidence="9">The sequence shown here is derived from an EMBL/GenBank/DDBJ whole genome shotgun (WGS) entry which is preliminary data.</text>
</comment>
<accession>A0A7J9F393</accession>
<evidence type="ECO:0000256" key="1">
    <source>
        <dbReference type="ARBA" id="ARBA00001968"/>
    </source>
</evidence>
<comment type="subcellular location">
    <subcellularLocation>
        <location evidence="2">Nucleus</location>
    </subcellularLocation>
</comment>
<evidence type="ECO:0000256" key="6">
    <source>
        <dbReference type="ARBA" id="ARBA00022801"/>
    </source>
</evidence>
<dbReference type="GO" id="GO:0016787">
    <property type="term" value="F:hydrolase activity"/>
    <property type="evidence" value="ECO:0007669"/>
    <property type="project" value="UniProtKB-KW"/>
</dbReference>
<keyword evidence="6" id="KW-0378">Hydrolase</keyword>
<dbReference type="Pfam" id="PF13359">
    <property type="entry name" value="DDE_Tnp_4"/>
    <property type="match status" value="1"/>
</dbReference>
<organism evidence="9 10">
    <name type="scientific">Gossypium trilobum</name>
    <dbReference type="NCBI Taxonomy" id="34281"/>
    <lineage>
        <taxon>Eukaryota</taxon>
        <taxon>Viridiplantae</taxon>
        <taxon>Streptophyta</taxon>
        <taxon>Embryophyta</taxon>
        <taxon>Tracheophyta</taxon>
        <taxon>Spermatophyta</taxon>
        <taxon>Magnoliopsida</taxon>
        <taxon>eudicotyledons</taxon>
        <taxon>Gunneridae</taxon>
        <taxon>Pentapetalae</taxon>
        <taxon>rosids</taxon>
        <taxon>malvids</taxon>
        <taxon>Malvales</taxon>
        <taxon>Malvaceae</taxon>
        <taxon>Malvoideae</taxon>
        <taxon>Gossypium</taxon>
    </lineage>
</organism>
<keyword evidence="4" id="KW-0540">Nuclease</keyword>
<evidence type="ECO:0000256" key="4">
    <source>
        <dbReference type="ARBA" id="ARBA00022722"/>
    </source>
</evidence>
<dbReference type="EMBL" id="JABEZW010000011">
    <property type="protein sequence ID" value="MBA0779638.1"/>
    <property type="molecule type" value="Genomic_DNA"/>
</dbReference>
<comment type="similarity">
    <text evidence="3">Belongs to the HARBI1 family.</text>
</comment>
<dbReference type="PANTHER" id="PTHR22930:SF293">
    <property type="entry name" value="PROTEIN ALP1-LIKE"/>
    <property type="match status" value="1"/>
</dbReference>
<comment type="cofactor">
    <cofactor evidence="1">
        <name>a divalent metal cation</name>
        <dbReference type="ChEBI" id="CHEBI:60240"/>
    </cofactor>
</comment>
<keyword evidence="10" id="KW-1185">Reference proteome</keyword>